<dbReference type="EMBL" id="KN835573">
    <property type="protein sequence ID" value="KIK35973.1"/>
    <property type="molecule type" value="Genomic_DNA"/>
</dbReference>
<proteinExistence type="predicted"/>
<accession>A0A0D0AVS2</accession>
<dbReference type="AlphaFoldDB" id="A0A0D0AVS2"/>
<sequence length="52" mass="5769">MSRCHSAKPFEFKTVEAPLLDIRFPLAPDLAPTTERWTLFPNHTGINAAATS</sequence>
<organism evidence="1 2">
    <name type="scientific">Suillus luteus UH-Slu-Lm8-n1</name>
    <dbReference type="NCBI Taxonomy" id="930992"/>
    <lineage>
        <taxon>Eukaryota</taxon>
        <taxon>Fungi</taxon>
        <taxon>Dikarya</taxon>
        <taxon>Basidiomycota</taxon>
        <taxon>Agaricomycotina</taxon>
        <taxon>Agaricomycetes</taxon>
        <taxon>Agaricomycetidae</taxon>
        <taxon>Boletales</taxon>
        <taxon>Suillineae</taxon>
        <taxon>Suillaceae</taxon>
        <taxon>Suillus</taxon>
    </lineage>
</organism>
<protein>
    <submittedName>
        <fullName evidence="1">Uncharacterized protein</fullName>
    </submittedName>
</protein>
<dbReference type="HOGENOM" id="CLU_3088879_0_0_1"/>
<evidence type="ECO:0000313" key="1">
    <source>
        <dbReference type="EMBL" id="KIK35973.1"/>
    </source>
</evidence>
<dbReference type="Proteomes" id="UP000054485">
    <property type="component" value="Unassembled WGS sequence"/>
</dbReference>
<reference evidence="2" key="2">
    <citation type="submission" date="2015-01" db="EMBL/GenBank/DDBJ databases">
        <title>Evolutionary Origins and Diversification of the Mycorrhizal Mutualists.</title>
        <authorList>
            <consortium name="DOE Joint Genome Institute"/>
            <consortium name="Mycorrhizal Genomics Consortium"/>
            <person name="Kohler A."/>
            <person name="Kuo A."/>
            <person name="Nagy L.G."/>
            <person name="Floudas D."/>
            <person name="Copeland A."/>
            <person name="Barry K.W."/>
            <person name="Cichocki N."/>
            <person name="Veneault-Fourrey C."/>
            <person name="LaButti K."/>
            <person name="Lindquist E.A."/>
            <person name="Lipzen A."/>
            <person name="Lundell T."/>
            <person name="Morin E."/>
            <person name="Murat C."/>
            <person name="Riley R."/>
            <person name="Ohm R."/>
            <person name="Sun H."/>
            <person name="Tunlid A."/>
            <person name="Henrissat B."/>
            <person name="Grigoriev I.V."/>
            <person name="Hibbett D.S."/>
            <person name="Martin F."/>
        </authorList>
    </citation>
    <scope>NUCLEOTIDE SEQUENCE [LARGE SCALE GENOMIC DNA]</scope>
    <source>
        <strain evidence="2">UH-Slu-Lm8-n1</strain>
    </source>
</reference>
<dbReference type="InParanoid" id="A0A0D0AVS2"/>
<evidence type="ECO:0000313" key="2">
    <source>
        <dbReference type="Proteomes" id="UP000054485"/>
    </source>
</evidence>
<reference evidence="1 2" key="1">
    <citation type="submission" date="2014-04" db="EMBL/GenBank/DDBJ databases">
        <authorList>
            <consortium name="DOE Joint Genome Institute"/>
            <person name="Kuo A."/>
            <person name="Ruytinx J."/>
            <person name="Rineau F."/>
            <person name="Colpaert J."/>
            <person name="Kohler A."/>
            <person name="Nagy L.G."/>
            <person name="Floudas D."/>
            <person name="Copeland A."/>
            <person name="Barry K.W."/>
            <person name="Cichocki N."/>
            <person name="Veneault-Fourrey C."/>
            <person name="LaButti K."/>
            <person name="Lindquist E.A."/>
            <person name="Lipzen A."/>
            <person name="Lundell T."/>
            <person name="Morin E."/>
            <person name="Murat C."/>
            <person name="Sun H."/>
            <person name="Tunlid A."/>
            <person name="Henrissat B."/>
            <person name="Grigoriev I.V."/>
            <person name="Hibbett D.S."/>
            <person name="Martin F."/>
            <person name="Nordberg H.P."/>
            <person name="Cantor M.N."/>
            <person name="Hua S.X."/>
        </authorList>
    </citation>
    <scope>NUCLEOTIDE SEQUENCE [LARGE SCALE GENOMIC DNA]</scope>
    <source>
        <strain evidence="1 2">UH-Slu-Lm8-n1</strain>
    </source>
</reference>
<gene>
    <name evidence="1" type="ORF">CY34DRAFT_811709</name>
</gene>
<keyword evidence="2" id="KW-1185">Reference proteome</keyword>
<name>A0A0D0AVS2_9AGAM</name>